<sequence length="85" mass="9697">MTSKRKKADTELGTRILRNMARVIERERETRGLNKKEMAELIDVTYPFYFQIIDGTANPSLQTITRICINLNVPFQELVSGAAPL</sequence>
<reference evidence="2 3" key="1">
    <citation type="submission" date="2020-02" db="EMBL/GenBank/DDBJ databases">
        <title>Genome sequence of the type strain CCBAU10050 of Rhizobium daejeonense.</title>
        <authorList>
            <person name="Gao J."/>
            <person name="Sun J."/>
        </authorList>
    </citation>
    <scope>NUCLEOTIDE SEQUENCE [LARGE SCALE GENOMIC DNA]</scope>
    <source>
        <strain evidence="2 3">CCBAU10050</strain>
    </source>
</reference>
<evidence type="ECO:0000259" key="1">
    <source>
        <dbReference type="PROSITE" id="PS50943"/>
    </source>
</evidence>
<dbReference type="PROSITE" id="PS50943">
    <property type="entry name" value="HTH_CROC1"/>
    <property type="match status" value="1"/>
</dbReference>
<dbReference type="CDD" id="cd00093">
    <property type="entry name" value="HTH_XRE"/>
    <property type="match status" value="1"/>
</dbReference>
<comment type="caution">
    <text evidence="2">The sequence shown here is derived from an EMBL/GenBank/DDBJ whole genome shotgun (WGS) entry which is preliminary data.</text>
</comment>
<dbReference type="InterPro" id="IPR010982">
    <property type="entry name" value="Lambda_DNA-bd_dom_sf"/>
</dbReference>
<dbReference type="GO" id="GO:0003677">
    <property type="term" value="F:DNA binding"/>
    <property type="evidence" value="ECO:0007669"/>
    <property type="project" value="InterPro"/>
</dbReference>
<dbReference type="SUPFAM" id="SSF47413">
    <property type="entry name" value="lambda repressor-like DNA-binding domains"/>
    <property type="match status" value="1"/>
</dbReference>
<feature type="domain" description="HTH cro/C1-type" evidence="1">
    <location>
        <begin position="24"/>
        <end position="78"/>
    </location>
</feature>
<dbReference type="InterPro" id="IPR001387">
    <property type="entry name" value="Cro/C1-type_HTH"/>
</dbReference>
<keyword evidence="3" id="KW-1185">Reference proteome</keyword>
<evidence type="ECO:0000313" key="2">
    <source>
        <dbReference type="EMBL" id="NGO66496.1"/>
    </source>
</evidence>
<dbReference type="Proteomes" id="UP000477849">
    <property type="component" value="Unassembled WGS sequence"/>
</dbReference>
<dbReference type="RefSeq" id="WP_163906412.1">
    <property type="nucleotide sequence ID" value="NZ_CP048428.1"/>
</dbReference>
<dbReference type="AlphaFoldDB" id="A0A6M1SI70"/>
<protein>
    <submittedName>
        <fullName evidence="2">Helix-turn-helix transcriptional regulator</fullName>
    </submittedName>
</protein>
<dbReference type="EMBL" id="JAAKZH010000012">
    <property type="protein sequence ID" value="NGO66496.1"/>
    <property type="molecule type" value="Genomic_DNA"/>
</dbReference>
<evidence type="ECO:0000313" key="3">
    <source>
        <dbReference type="Proteomes" id="UP000477849"/>
    </source>
</evidence>
<dbReference type="Pfam" id="PF01381">
    <property type="entry name" value="HTH_3"/>
    <property type="match status" value="1"/>
</dbReference>
<dbReference type="SMART" id="SM00530">
    <property type="entry name" value="HTH_XRE"/>
    <property type="match status" value="1"/>
</dbReference>
<gene>
    <name evidence="2" type="ORF">G6N76_22780</name>
</gene>
<accession>A0A6M1SI70</accession>
<dbReference type="Gene3D" id="1.10.260.40">
    <property type="entry name" value="lambda repressor-like DNA-binding domains"/>
    <property type="match status" value="1"/>
</dbReference>
<name>A0A6M1SI70_9HYPH</name>
<organism evidence="2 3">
    <name type="scientific">Rhizobium daejeonense</name>
    <dbReference type="NCBI Taxonomy" id="240521"/>
    <lineage>
        <taxon>Bacteria</taxon>
        <taxon>Pseudomonadati</taxon>
        <taxon>Pseudomonadota</taxon>
        <taxon>Alphaproteobacteria</taxon>
        <taxon>Hyphomicrobiales</taxon>
        <taxon>Rhizobiaceae</taxon>
        <taxon>Rhizobium/Agrobacterium group</taxon>
        <taxon>Rhizobium</taxon>
    </lineage>
</organism>
<proteinExistence type="predicted"/>